<dbReference type="Proteomes" id="UP000637002">
    <property type="component" value="Unassembled WGS sequence"/>
</dbReference>
<protein>
    <submittedName>
        <fullName evidence="2">Uncharacterized protein</fullName>
    </submittedName>
</protein>
<dbReference type="AlphaFoldDB" id="A0A916X9D5"/>
<keyword evidence="3" id="KW-1185">Reference proteome</keyword>
<evidence type="ECO:0000313" key="2">
    <source>
        <dbReference type="EMBL" id="GGC54450.1"/>
    </source>
</evidence>
<accession>A0A916X9D5</accession>
<proteinExistence type="predicted"/>
<gene>
    <name evidence="2" type="ORF">GCM10010994_11780</name>
</gene>
<comment type="caution">
    <text evidence="2">The sequence shown here is derived from an EMBL/GenBank/DDBJ whole genome shotgun (WGS) entry which is preliminary data.</text>
</comment>
<keyword evidence="1" id="KW-0732">Signal</keyword>
<feature type="signal peptide" evidence="1">
    <location>
        <begin position="1"/>
        <end position="24"/>
    </location>
</feature>
<dbReference type="InterPro" id="IPR058110">
    <property type="entry name" value="GCG_CRPN_dom"/>
</dbReference>
<reference evidence="2" key="2">
    <citation type="submission" date="2020-09" db="EMBL/GenBank/DDBJ databases">
        <authorList>
            <person name="Sun Q."/>
            <person name="Zhou Y."/>
        </authorList>
    </citation>
    <scope>NUCLEOTIDE SEQUENCE</scope>
    <source>
        <strain evidence="2">CGMCC 1.12919</strain>
    </source>
</reference>
<evidence type="ECO:0000313" key="3">
    <source>
        <dbReference type="Proteomes" id="UP000637002"/>
    </source>
</evidence>
<organism evidence="2 3">
    <name type="scientific">Chelatococcus reniformis</name>
    <dbReference type="NCBI Taxonomy" id="1494448"/>
    <lineage>
        <taxon>Bacteria</taxon>
        <taxon>Pseudomonadati</taxon>
        <taxon>Pseudomonadota</taxon>
        <taxon>Alphaproteobacteria</taxon>
        <taxon>Hyphomicrobiales</taxon>
        <taxon>Chelatococcaceae</taxon>
        <taxon>Chelatococcus</taxon>
    </lineage>
</organism>
<sequence length="82" mass="8354">MRKSLAIAAVAAACGLFGAVEAQALPGAPALQSDNAMVQQVRGGCGTGFHRGPYGGCRRNTAAYGPRGANACWFRGGVKVCR</sequence>
<name>A0A916X9D5_9HYPH</name>
<dbReference type="EMBL" id="BMGG01000002">
    <property type="protein sequence ID" value="GGC54450.1"/>
    <property type="molecule type" value="Genomic_DNA"/>
</dbReference>
<evidence type="ECO:0000256" key="1">
    <source>
        <dbReference type="SAM" id="SignalP"/>
    </source>
</evidence>
<dbReference type="RefSeq" id="WP_188608213.1">
    <property type="nucleotide sequence ID" value="NZ_BMGG01000002.1"/>
</dbReference>
<reference evidence="2" key="1">
    <citation type="journal article" date="2014" name="Int. J. Syst. Evol. Microbiol.">
        <title>Complete genome sequence of Corynebacterium casei LMG S-19264T (=DSM 44701T), isolated from a smear-ripened cheese.</title>
        <authorList>
            <consortium name="US DOE Joint Genome Institute (JGI-PGF)"/>
            <person name="Walter F."/>
            <person name="Albersmeier A."/>
            <person name="Kalinowski J."/>
            <person name="Ruckert C."/>
        </authorList>
    </citation>
    <scope>NUCLEOTIDE SEQUENCE</scope>
    <source>
        <strain evidence="2">CGMCC 1.12919</strain>
    </source>
</reference>
<dbReference type="NCBIfam" id="NF047412">
    <property type="entry name" value="sig_GCG_CRPN_rpt"/>
    <property type="match status" value="1"/>
</dbReference>
<feature type="chain" id="PRO_5037460896" evidence="1">
    <location>
        <begin position="25"/>
        <end position="82"/>
    </location>
</feature>